<dbReference type="EMBL" id="JAPMLT010000009">
    <property type="protein sequence ID" value="MCX7571165.1"/>
    <property type="molecule type" value="Genomic_DNA"/>
</dbReference>
<feature type="transmembrane region" description="Helical" evidence="7">
    <location>
        <begin position="116"/>
        <end position="136"/>
    </location>
</feature>
<comment type="caution">
    <text evidence="9">The sequence shown here is derived from an EMBL/GenBank/DDBJ whole genome shotgun (WGS) entry which is preliminary data.</text>
</comment>
<evidence type="ECO:0000313" key="10">
    <source>
        <dbReference type="Proteomes" id="UP001208017"/>
    </source>
</evidence>
<keyword evidence="10" id="KW-1185">Reference proteome</keyword>
<feature type="transmembrane region" description="Helical" evidence="7">
    <location>
        <begin position="223"/>
        <end position="244"/>
    </location>
</feature>
<evidence type="ECO:0000256" key="6">
    <source>
        <dbReference type="ARBA" id="ARBA00023136"/>
    </source>
</evidence>
<feature type="domain" description="ABC transmembrane type-1" evidence="8">
    <location>
        <begin position="79"/>
        <end position="291"/>
    </location>
</feature>
<accession>A0ABT3X6E1</accession>
<dbReference type="PANTHER" id="PTHR30193">
    <property type="entry name" value="ABC TRANSPORTER PERMEASE PROTEIN"/>
    <property type="match status" value="1"/>
</dbReference>
<keyword evidence="4 7" id="KW-0812">Transmembrane</keyword>
<evidence type="ECO:0000256" key="3">
    <source>
        <dbReference type="ARBA" id="ARBA00022475"/>
    </source>
</evidence>
<feature type="transmembrane region" description="Helical" evidence="7">
    <location>
        <begin position="163"/>
        <end position="186"/>
    </location>
</feature>
<comment type="similarity">
    <text evidence="7">Belongs to the binding-protein-dependent transport system permease family.</text>
</comment>
<dbReference type="SUPFAM" id="SSF161098">
    <property type="entry name" value="MetI-like"/>
    <property type="match status" value="1"/>
</dbReference>
<comment type="subcellular location">
    <subcellularLocation>
        <location evidence="1 7">Cell membrane</location>
        <topology evidence="1 7">Multi-pass membrane protein</topology>
    </subcellularLocation>
</comment>
<dbReference type="Gene3D" id="1.10.3720.10">
    <property type="entry name" value="MetI-like"/>
    <property type="match status" value="1"/>
</dbReference>
<keyword evidence="5 7" id="KW-1133">Transmembrane helix</keyword>
<evidence type="ECO:0000256" key="5">
    <source>
        <dbReference type="ARBA" id="ARBA00022989"/>
    </source>
</evidence>
<dbReference type="Proteomes" id="UP001208017">
    <property type="component" value="Unassembled WGS sequence"/>
</dbReference>
<gene>
    <name evidence="9" type="ORF">OS242_14530</name>
</gene>
<dbReference type="RefSeq" id="WP_267152414.1">
    <property type="nucleotide sequence ID" value="NZ_JAPMLT010000009.1"/>
</dbReference>
<dbReference type="InterPro" id="IPR035906">
    <property type="entry name" value="MetI-like_sf"/>
</dbReference>
<dbReference type="SUPFAM" id="SSF160964">
    <property type="entry name" value="MalF N-terminal region-like"/>
    <property type="match status" value="1"/>
</dbReference>
<keyword evidence="2 7" id="KW-0813">Transport</keyword>
<feature type="transmembrane region" description="Helical" evidence="7">
    <location>
        <begin position="273"/>
        <end position="291"/>
    </location>
</feature>
<dbReference type="InterPro" id="IPR000515">
    <property type="entry name" value="MetI-like"/>
</dbReference>
<evidence type="ECO:0000259" key="8">
    <source>
        <dbReference type="PROSITE" id="PS50928"/>
    </source>
</evidence>
<keyword evidence="6 7" id="KW-0472">Membrane</keyword>
<dbReference type="PANTHER" id="PTHR30193:SF41">
    <property type="entry name" value="DIACETYLCHITOBIOSE UPTAKE SYSTEM PERMEASE PROTEIN NGCF"/>
    <property type="match status" value="1"/>
</dbReference>
<evidence type="ECO:0000256" key="2">
    <source>
        <dbReference type="ARBA" id="ARBA00022448"/>
    </source>
</evidence>
<evidence type="ECO:0000256" key="1">
    <source>
        <dbReference type="ARBA" id="ARBA00004651"/>
    </source>
</evidence>
<organism evidence="9 10">
    <name type="scientific">Tumebacillus lacus</name>
    <dbReference type="NCBI Taxonomy" id="2995335"/>
    <lineage>
        <taxon>Bacteria</taxon>
        <taxon>Bacillati</taxon>
        <taxon>Bacillota</taxon>
        <taxon>Bacilli</taxon>
        <taxon>Bacillales</taxon>
        <taxon>Alicyclobacillaceae</taxon>
        <taxon>Tumebacillus</taxon>
    </lineage>
</organism>
<proteinExistence type="inferred from homology"/>
<protein>
    <submittedName>
        <fullName evidence="9">Sugar ABC transporter permease</fullName>
    </submittedName>
</protein>
<dbReference type="Pfam" id="PF00528">
    <property type="entry name" value="BPD_transp_1"/>
    <property type="match status" value="1"/>
</dbReference>
<sequence>MLRAIRRNKAAYLFILPALLLMLLIVFVPLLQGIYYSFTNMDQYNMGNKFVKASYEWIGLANYKRVLAGEGLAEFLGVLKQTMIWTFTNVFFHFILGFGLALLLNRHIKGRGLYRMLLLIPWAVPSFISAFAWRWMFNGEFGFINMVLRKMGFEGVAWLSDPVWAMTAVIITNVWLGFPFMMVTFLGGLQSIPRDLYEAAYVDGASRFQQFLHITLPQMKSTIFTATLLGVIWTFNLFAVIYLITEGGPYNSTQILVTFAYVKAFNNWQLAEATTYGVIILSLLIAFSFFYSRVLKMTEEK</sequence>
<feature type="transmembrane region" description="Helical" evidence="7">
    <location>
        <begin position="84"/>
        <end position="104"/>
    </location>
</feature>
<dbReference type="CDD" id="cd06261">
    <property type="entry name" value="TM_PBP2"/>
    <property type="match status" value="1"/>
</dbReference>
<dbReference type="InterPro" id="IPR051393">
    <property type="entry name" value="ABC_transporter_permease"/>
</dbReference>
<evidence type="ECO:0000256" key="7">
    <source>
        <dbReference type="RuleBase" id="RU363032"/>
    </source>
</evidence>
<dbReference type="PROSITE" id="PS50928">
    <property type="entry name" value="ABC_TM1"/>
    <property type="match status" value="1"/>
</dbReference>
<reference evidence="9 10" key="1">
    <citation type="submission" date="2022-11" db="EMBL/GenBank/DDBJ databases">
        <title>Study of microbial diversity in lake waters.</title>
        <authorList>
            <person name="Zhang J."/>
        </authorList>
    </citation>
    <scope>NUCLEOTIDE SEQUENCE [LARGE SCALE GENOMIC DNA]</scope>
    <source>
        <strain evidence="9 10">DT12</strain>
    </source>
</reference>
<evidence type="ECO:0000313" key="9">
    <source>
        <dbReference type="EMBL" id="MCX7571165.1"/>
    </source>
</evidence>
<evidence type="ECO:0000256" key="4">
    <source>
        <dbReference type="ARBA" id="ARBA00022692"/>
    </source>
</evidence>
<feature type="transmembrane region" description="Helical" evidence="7">
    <location>
        <begin position="12"/>
        <end position="38"/>
    </location>
</feature>
<keyword evidence="3" id="KW-1003">Cell membrane</keyword>
<name>A0ABT3X6E1_9BACL</name>